<comment type="caution">
    <text evidence="2">The sequence shown here is derived from an EMBL/GenBank/DDBJ whole genome shotgun (WGS) entry which is preliminary data.</text>
</comment>
<sequence length="53" mass="6275">MRCLKSINTERRDEFNRLFLKGILVWLAAVCICFLTQHLIYPDQLTNDYQLAS</sequence>
<keyword evidence="1" id="KW-0812">Transmembrane</keyword>
<dbReference type="Proteomes" id="UP000410967">
    <property type="component" value="Unassembled WGS sequence"/>
</dbReference>
<name>A0A5L6UN43_LISMN</name>
<reference evidence="2 4" key="1">
    <citation type="submission" date="2019-04" db="EMBL/GenBank/DDBJ databases">
        <authorList>
            <consortium name="GenomeTrakr network: Whole genome sequencing for foodborne pathogen traceback"/>
        </authorList>
    </citation>
    <scope>NUCLEOTIDE SEQUENCE [LARGE SCALE GENOMIC DNA]</scope>
    <source>
        <strain evidence="3">FLAG-50212</strain>
        <strain evidence="2 4">PHLUSALM00088</strain>
    </source>
</reference>
<protein>
    <submittedName>
        <fullName evidence="2">DUF3267 domain-containing protein</fullName>
    </submittedName>
</protein>
<feature type="non-terminal residue" evidence="2">
    <location>
        <position position="53"/>
    </location>
</feature>
<keyword evidence="1" id="KW-0472">Membrane</keyword>
<dbReference type="AlphaFoldDB" id="A0A5L6UN43"/>
<dbReference type="EMBL" id="AACKJZ010000015">
    <property type="protein sequence ID" value="EAK9777933.1"/>
    <property type="molecule type" value="Genomic_DNA"/>
</dbReference>
<accession>A0A5L6UN43</accession>
<proteinExistence type="predicted"/>
<evidence type="ECO:0000313" key="3">
    <source>
        <dbReference type="EMBL" id="EAK9777933.1"/>
    </source>
</evidence>
<dbReference type="EMBL" id="AACKDQ010000048">
    <property type="protein sequence ID" value="EAK9318374.1"/>
    <property type="molecule type" value="Genomic_DNA"/>
</dbReference>
<organism evidence="2 4">
    <name type="scientific">Listeria monocytogenes</name>
    <dbReference type="NCBI Taxonomy" id="1639"/>
    <lineage>
        <taxon>Bacteria</taxon>
        <taxon>Bacillati</taxon>
        <taxon>Bacillota</taxon>
        <taxon>Bacilli</taxon>
        <taxon>Bacillales</taxon>
        <taxon>Listeriaceae</taxon>
        <taxon>Listeria</taxon>
    </lineage>
</organism>
<evidence type="ECO:0000256" key="1">
    <source>
        <dbReference type="SAM" id="Phobius"/>
    </source>
</evidence>
<evidence type="ECO:0000313" key="2">
    <source>
        <dbReference type="EMBL" id="EAK9318374.1"/>
    </source>
</evidence>
<keyword evidence="1" id="KW-1133">Transmembrane helix</keyword>
<feature type="transmembrane region" description="Helical" evidence="1">
    <location>
        <begin position="20"/>
        <end position="41"/>
    </location>
</feature>
<gene>
    <name evidence="2" type="ORF">FA835_14860</name>
    <name evidence="3" type="ORF">FDQ00_13580</name>
</gene>
<evidence type="ECO:0000313" key="4">
    <source>
        <dbReference type="Proteomes" id="UP000410967"/>
    </source>
</evidence>